<organism evidence="6 7">
    <name type="scientific">Faecalicatena fissicatena</name>
    <dbReference type="NCBI Taxonomy" id="290055"/>
    <lineage>
        <taxon>Bacteria</taxon>
        <taxon>Bacillati</taxon>
        <taxon>Bacillota</taxon>
        <taxon>Clostridia</taxon>
        <taxon>Lachnospirales</taxon>
        <taxon>Lachnospiraceae</taxon>
        <taxon>Faecalicatena</taxon>
    </lineage>
</organism>
<evidence type="ECO:0000256" key="3">
    <source>
        <dbReference type="ARBA" id="ARBA00023125"/>
    </source>
</evidence>
<keyword evidence="4" id="KW-0804">Transcription</keyword>
<dbReference type="PRINTS" id="PR00039">
    <property type="entry name" value="HTHLYSR"/>
</dbReference>
<dbReference type="SUPFAM" id="SSF46785">
    <property type="entry name" value="Winged helix' DNA-binding domain"/>
    <property type="match status" value="1"/>
</dbReference>
<dbReference type="Gene3D" id="1.10.10.10">
    <property type="entry name" value="Winged helix-like DNA-binding domain superfamily/Winged helix DNA-binding domain"/>
    <property type="match status" value="1"/>
</dbReference>
<keyword evidence="2" id="KW-0805">Transcription regulation</keyword>
<dbReference type="InterPro" id="IPR000847">
    <property type="entry name" value="LysR_HTH_N"/>
</dbReference>
<dbReference type="InterPro" id="IPR005119">
    <property type="entry name" value="LysR_subst-bd"/>
</dbReference>
<dbReference type="Pfam" id="PF03466">
    <property type="entry name" value="LysR_substrate"/>
    <property type="match status" value="1"/>
</dbReference>
<dbReference type="RefSeq" id="WP_205156356.1">
    <property type="nucleotide sequence ID" value="NZ_JACLYY010000017.1"/>
</dbReference>
<dbReference type="InterPro" id="IPR036390">
    <property type="entry name" value="WH_DNA-bd_sf"/>
</dbReference>
<dbReference type="EMBL" id="JACLYY010000017">
    <property type="protein sequence ID" value="MBM6739194.1"/>
    <property type="molecule type" value="Genomic_DNA"/>
</dbReference>
<evidence type="ECO:0000256" key="1">
    <source>
        <dbReference type="ARBA" id="ARBA00009437"/>
    </source>
</evidence>
<evidence type="ECO:0000259" key="5">
    <source>
        <dbReference type="PROSITE" id="PS50931"/>
    </source>
</evidence>
<protein>
    <submittedName>
        <fullName evidence="6">LysR family transcriptional regulator</fullName>
    </submittedName>
</protein>
<dbReference type="PROSITE" id="PS50931">
    <property type="entry name" value="HTH_LYSR"/>
    <property type="match status" value="1"/>
</dbReference>
<proteinExistence type="inferred from homology"/>
<comment type="caution">
    <text evidence="6">The sequence shown here is derived from an EMBL/GenBank/DDBJ whole genome shotgun (WGS) entry which is preliminary data.</text>
</comment>
<dbReference type="SUPFAM" id="SSF53850">
    <property type="entry name" value="Periplasmic binding protein-like II"/>
    <property type="match status" value="1"/>
</dbReference>
<dbReference type="InterPro" id="IPR036388">
    <property type="entry name" value="WH-like_DNA-bd_sf"/>
</dbReference>
<name>A0ABS2EC06_9FIRM</name>
<dbReference type="CDD" id="cd05466">
    <property type="entry name" value="PBP2_LTTR_substrate"/>
    <property type="match status" value="1"/>
</dbReference>
<evidence type="ECO:0000256" key="4">
    <source>
        <dbReference type="ARBA" id="ARBA00023163"/>
    </source>
</evidence>
<accession>A0ABS2EC06</accession>
<dbReference type="PANTHER" id="PTHR30419">
    <property type="entry name" value="HTH-TYPE TRANSCRIPTIONAL REGULATOR YBHD"/>
    <property type="match status" value="1"/>
</dbReference>
<evidence type="ECO:0000313" key="7">
    <source>
        <dbReference type="Proteomes" id="UP000716906"/>
    </source>
</evidence>
<dbReference type="PANTHER" id="PTHR30419:SF8">
    <property type="entry name" value="NITROGEN ASSIMILATION TRANSCRIPTIONAL ACTIVATOR-RELATED"/>
    <property type="match status" value="1"/>
</dbReference>
<keyword evidence="3" id="KW-0238">DNA-binding</keyword>
<comment type="similarity">
    <text evidence="1">Belongs to the LysR transcriptional regulatory family.</text>
</comment>
<feature type="domain" description="HTH lysR-type" evidence="5">
    <location>
        <begin position="1"/>
        <end position="58"/>
    </location>
</feature>
<dbReference type="Proteomes" id="UP000716906">
    <property type="component" value="Unassembled WGS sequence"/>
</dbReference>
<evidence type="ECO:0000313" key="6">
    <source>
        <dbReference type="EMBL" id="MBM6739194.1"/>
    </source>
</evidence>
<dbReference type="Gene3D" id="3.40.190.290">
    <property type="match status" value="1"/>
</dbReference>
<sequence length="295" mass="33471">MQIQQMRYVLAAAEKKSFSAAAKALFLSQPSLSQQILHLEKELGVPLFVRHSKSVTLTEAGEQFVSSARRILNEVDQLSENMKKYSVLEAGTLRVGMLWIAGYLRLPRVITDYHRLFPGIRYQLHVEGSNTLLAMLDSRQINAAFVIGSDTISAREEYDCHKLMDDYYVAVMSREHPLAGRPLLSISDLDGKDILMPAKESAFRRDIEQVFSDHHIVPNVICETSQSDIVMQLASQNLAVGFSSRSIAEKLLMPECCIVPLEVRLSRPIYYVTLRELMDVPAVRSFTEFVRTYHF</sequence>
<gene>
    <name evidence="6" type="ORF">H7U36_13980</name>
</gene>
<evidence type="ECO:0000256" key="2">
    <source>
        <dbReference type="ARBA" id="ARBA00023015"/>
    </source>
</evidence>
<reference evidence="6 7" key="1">
    <citation type="journal article" date="2021" name="Sci. Rep.">
        <title>The distribution of antibiotic resistance genes in chicken gut microbiota commensals.</title>
        <authorList>
            <person name="Juricova H."/>
            <person name="Matiasovicova J."/>
            <person name="Kubasova T."/>
            <person name="Cejkova D."/>
            <person name="Rychlik I."/>
        </authorList>
    </citation>
    <scope>NUCLEOTIDE SEQUENCE [LARGE SCALE GENOMIC DNA]</scope>
    <source>
        <strain evidence="6 7">An773</strain>
    </source>
</reference>
<dbReference type="Pfam" id="PF00126">
    <property type="entry name" value="HTH_1"/>
    <property type="match status" value="1"/>
</dbReference>
<dbReference type="InterPro" id="IPR050950">
    <property type="entry name" value="HTH-type_LysR_regulators"/>
</dbReference>
<keyword evidence="7" id="KW-1185">Reference proteome</keyword>